<dbReference type="GO" id="GO:0006283">
    <property type="term" value="P:transcription-coupled nucleotide-excision repair"/>
    <property type="evidence" value="ECO:0007669"/>
    <property type="project" value="InterPro"/>
</dbReference>
<protein>
    <submittedName>
        <fullName evidence="1">DNA excision repair protein ERCC-8</fullName>
    </submittedName>
</protein>
<dbReference type="GO" id="GO:0000109">
    <property type="term" value="C:nucleotide-excision repair complex"/>
    <property type="evidence" value="ECO:0007669"/>
    <property type="project" value="TreeGrafter"/>
</dbReference>
<dbReference type="Pfam" id="PF00400">
    <property type="entry name" value="WD40"/>
    <property type="match status" value="1"/>
</dbReference>
<dbReference type="GO" id="GO:0043161">
    <property type="term" value="P:proteasome-mediated ubiquitin-dependent protein catabolic process"/>
    <property type="evidence" value="ECO:0007669"/>
    <property type="project" value="TreeGrafter"/>
</dbReference>
<reference evidence="1" key="1">
    <citation type="journal article" date="2016" name="Gigascience">
        <title>De novo construction of an expanded transcriptome assembly for the western tarnished plant bug, Lygus hesperus.</title>
        <authorList>
            <person name="Tassone E.E."/>
            <person name="Geib S.M."/>
            <person name="Hall B."/>
            <person name="Fabrick J.A."/>
            <person name="Brent C.S."/>
            <person name="Hull J.J."/>
        </authorList>
    </citation>
    <scope>NUCLEOTIDE SEQUENCE</scope>
</reference>
<name>A0A146M5S1_LYGHE</name>
<organism evidence="1">
    <name type="scientific">Lygus hesperus</name>
    <name type="common">Western plant bug</name>
    <dbReference type="NCBI Taxonomy" id="30085"/>
    <lineage>
        <taxon>Eukaryota</taxon>
        <taxon>Metazoa</taxon>
        <taxon>Ecdysozoa</taxon>
        <taxon>Arthropoda</taxon>
        <taxon>Hexapoda</taxon>
        <taxon>Insecta</taxon>
        <taxon>Pterygota</taxon>
        <taxon>Neoptera</taxon>
        <taxon>Paraneoptera</taxon>
        <taxon>Hemiptera</taxon>
        <taxon>Heteroptera</taxon>
        <taxon>Panheteroptera</taxon>
        <taxon>Cimicomorpha</taxon>
        <taxon>Miridae</taxon>
        <taxon>Mirini</taxon>
        <taxon>Lygus</taxon>
    </lineage>
</organism>
<dbReference type="InterPro" id="IPR036322">
    <property type="entry name" value="WD40_repeat_dom_sf"/>
</dbReference>
<dbReference type="GO" id="GO:0031464">
    <property type="term" value="C:Cul4A-RING E3 ubiquitin ligase complex"/>
    <property type="evidence" value="ECO:0007669"/>
    <property type="project" value="TreeGrafter"/>
</dbReference>
<evidence type="ECO:0000313" key="1">
    <source>
        <dbReference type="EMBL" id="JAQ13920.1"/>
    </source>
</evidence>
<feature type="non-terminal residue" evidence="1">
    <location>
        <position position="1"/>
    </location>
</feature>
<sequence length="393" mass="45068">VILQERSSKYKIMKGDSSSTKRQVAGLCVNKTWHYLVLVEKRRNGTLKPKQYERKLSRLLGKDLRASSNRSFERCCRTEDADVRENRMAVIDDAMLVIYDVSFRLGDQEELYERIAETKLPIQRQIAQFSNYVSIPTVRWSPEGSFLSTSGTSMDRNAVRILDSATMEPVEELDLNIYGSKVVLTHEHSRINPALMSIGTSMKQVLISDLRTGNITLSSGTRHTCGVNGIAWSFSDEHLLVTTSSKEILVWDTRYFSKTSALQLFHNDRNFDVITNTSDLKFVDNNHVVIMNSRKSIDIYNVYTGSAIQSIQDVRLRKEELGRFKFGLNVEAGIVYYPVKRGVRGYDLNTNNMILDARGGHIFPVDMVIFNDYSRELYTLNRHHEAIIWTPFR</sequence>
<dbReference type="AlphaFoldDB" id="A0A146M5S1"/>
<dbReference type="GO" id="GO:0000209">
    <property type="term" value="P:protein polyubiquitination"/>
    <property type="evidence" value="ECO:0007669"/>
    <property type="project" value="TreeGrafter"/>
</dbReference>
<accession>A0A146M5S1</accession>
<dbReference type="PANTHER" id="PTHR46202:SF1">
    <property type="entry name" value="DNA EXCISION REPAIR PROTEIN ERCC-8"/>
    <property type="match status" value="1"/>
</dbReference>
<dbReference type="EMBL" id="GDHC01004709">
    <property type="protein sequence ID" value="JAQ13920.1"/>
    <property type="molecule type" value="Transcribed_RNA"/>
</dbReference>
<gene>
    <name evidence="1" type="primary">ERCC8_0</name>
    <name evidence="1" type="ORF">g.65512</name>
</gene>
<dbReference type="SUPFAM" id="SSF50978">
    <property type="entry name" value="WD40 repeat-like"/>
    <property type="match status" value="1"/>
</dbReference>
<dbReference type="Gene3D" id="2.130.10.10">
    <property type="entry name" value="YVTN repeat-like/Quinoprotein amine dehydrogenase"/>
    <property type="match status" value="1"/>
</dbReference>
<dbReference type="InterPro" id="IPR042238">
    <property type="entry name" value="Rad28/ERCC8/Ckn1/ATCSA-1"/>
</dbReference>
<dbReference type="InterPro" id="IPR015943">
    <property type="entry name" value="WD40/YVTN_repeat-like_dom_sf"/>
</dbReference>
<proteinExistence type="predicted"/>
<dbReference type="InterPro" id="IPR001680">
    <property type="entry name" value="WD40_rpt"/>
</dbReference>
<dbReference type="PANTHER" id="PTHR46202">
    <property type="entry name" value="DNA EXCISION REPAIR PROTEIN ERCC-8"/>
    <property type="match status" value="1"/>
</dbReference>